<evidence type="ECO:0000313" key="2">
    <source>
        <dbReference type="EMBL" id="VVC44739.1"/>
    </source>
</evidence>
<feature type="region of interest" description="Disordered" evidence="1">
    <location>
        <begin position="18"/>
        <end position="53"/>
    </location>
</feature>
<accession>A0A5E4NIW2</accession>
<proteinExistence type="predicted"/>
<sequence length="53" mass="6000">MSSLDRYFDFNTATAENPASHKYDVGNGSNIRKNPNPKSEYEEKCIRSEESDG</sequence>
<feature type="compositionally biased region" description="Basic and acidic residues" evidence="1">
    <location>
        <begin position="39"/>
        <end position="53"/>
    </location>
</feature>
<evidence type="ECO:0000313" key="3">
    <source>
        <dbReference type="Proteomes" id="UP000325440"/>
    </source>
</evidence>
<dbReference type="AlphaFoldDB" id="A0A5E4NIW2"/>
<gene>
    <name evidence="2" type="ORF">CINCED_3A015933</name>
</gene>
<organism evidence="2 3">
    <name type="scientific">Cinara cedri</name>
    <dbReference type="NCBI Taxonomy" id="506608"/>
    <lineage>
        <taxon>Eukaryota</taxon>
        <taxon>Metazoa</taxon>
        <taxon>Ecdysozoa</taxon>
        <taxon>Arthropoda</taxon>
        <taxon>Hexapoda</taxon>
        <taxon>Insecta</taxon>
        <taxon>Pterygota</taxon>
        <taxon>Neoptera</taxon>
        <taxon>Paraneoptera</taxon>
        <taxon>Hemiptera</taxon>
        <taxon>Sternorrhyncha</taxon>
        <taxon>Aphidomorpha</taxon>
        <taxon>Aphidoidea</taxon>
        <taxon>Aphididae</taxon>
        <taxon>Lachninae</taxon>
        <taxon>Cinara</taxon>
    </lineage>
</organism>
<evidence type="ECO:0000256" key="1">
    <source>
        <dbReference type="SAM" id="MobiDB-lite"/>
    </source>
</evidence>
<name>A0A5E4NIW2_9HEMI</name>
<keyword evidence="3" id="KW-1185">Reference proteome</keyword>
<dbReference type="Proteomes" id="UP000325440">
    <property type="component" value="Unassembled WGS sequence"/>
</dbReference>
<dbReference type="EMBL" id="CABPRJ010002386">
    <property type="protein sequence ID" value="VVC44739.1"/>
    <property type="molecule type" value="Genomic_DNA"/>
</dbReference>
<reference evidence="2 3" key="1">
    <citation type="submission" date="2019-08" db="EMBL/GenBank/DDBJ databases">
        <authorList>
            <person name="Alioto T."/>
            <person name="Alioto T."/>
            <person name="Gomez Garrido J."/>
        </authorList>
    </citation>
    <scope>NUCLEOTIDE SEQUENCE [LARGE SCALE GENOMIC DNA]</scope>
</reference>
<protein>
    <submittedName>
        <fullName evidence="2">Uncharacterized protein</fullName>
    </submittedName>
</protein>
<feature type="compositionally biased region" description="Polar residues" evidence="1">
    <location>
        <begin position="27"/>
        <end position="37"/>
    </location>
</feature>